<dbReference type="AlphaFoldDB" id="A0A2G5HPT0"/>
<reference evidence="2 3" key="1">
    <citation type="submission" date="2015-10" db="EMBL/GenBank/DDBJ databases">
        <title>The cercosporin biosynthetic gene cluster was horizontally transferred to several fungal lineages and shown to be expanded in Cercospora beticola based on microsynteny with recipient genomes.</title>
        <authorList>
            <person name="De Jonge R."/>
            <person name="Ebert M.K."/>
            <person name="Suttle J.C."/>
            <person name="Jurick Ii W.M."/>
            <person name="Secor G.A."/>
            <person name="Thomma B.P."/>
            <person name="Van De Peer Y."/>
            <person name="Bolton M.D."/>
        </authorList>
    </citation>
    <scope>NUCLEOTIDE SEQUENCE [LARGE SCALE GENOMIC DNA]</scope>
    <source>
        <strain evidence="2 3">09-40</strain>
    </source>
</reference>
<dbReference type="Proteomes" id="UP000230605">
    <property type="component" value="Chromosome 6"/>
</dbReference>
<evidence type="ECO:0000313" key="3">
    <source>
        <dbReference type="Proteomes" id="UP000230605"/>
    </source>
</evidence>
<accession>A0A2G5HPT0</accession>
<feature type="region of interest" description="Disordered" evidence="1">
    <location>
        <begin position="1"/>
        <end position="22"/>
    </location>
</feature>
<evidence type="ECO:0000313" key="2">
    <source>
        <dbReference type="EMBL" id="PIA94232.1"/>
    </source>
</evidence>
<feature type="compositionally biased region" description="Polar residues" evidence="1">
    <location>
        <begin position="105"/>
        <end position="117"/>
    </location>
</feature>
<feature type="region of interest" description="Disordered" evidence="1">
    <location>
        <begin position="54"/>
        <end position="117"/>
    </location>
</feature>
<gene>
    <name evidence="2" type="ORF">CB0940_08002</name>
</gene>
<comment type="caution">
    <text evidence="2">The sequence shown here is derived from an EMBL/GenBank/DDBJ whole genome shotgun (WGS) entry which is preliminary data.</text>
</comment>
<evidence type="ECO:0000256" key="1">
    <source>
        <dbReference type="SAM" id="MobiDB-lite"/>
    </source>
</evidence>
<proteinExistence type="predicted"/>
<organism evidence="2 3">
    <name type="scientific">Cercospora beticola</name>
    <name type="common">Sugarbeet leaf spot fungus</name>
    <dbReference type="NCBI Taxonomy" id="122368"/>
    <lineage>
        <taxon>Eukaryota</taxon>
        <taxon>Fungi</taxon>
        <taxon>Dikarya</taxon>
        <taxon>Ascomycota</taxon>
        <taxon>Pezizomycotina</taxon>
        <taxon>Dothideomycetes</taxon>
        <taxon>Dothideomycetidae</taxon>
        <taxon>Mycosphaerellales</taxon>
        <taxon>Mycosphaerellaceae</taxon>
        <taxon>Cercospora</taxon>
    </lineage>
</organism>
<feature type="compositionally biased region" description="Pro residues" evidence="1">
    <location>
        <begin position="1"/>
        <end position="13"/>
    </location>
</feature>
<name>A0A2G5HPT0_CERBT</name>
<protein>
    <submittedName>
        <fullName evidence="2">Uncharacterized protein</fullName>
    </submittedName>
</protein>
<dbReference type="OrthoDB" id="5599902at2759"/>
<dbReference type="EMBL" id="LKMD01000104">
    <property type="protein sequence ID" value="PIA94232.1"/>
    <property type="molecule type" value="Genomic_DNA"/>
</dbReference>
<sequence>MSAVALPPPPPPLHGHRASSMQSFDMRQPSLLVRPALIHPHPIDRSSLPLYYTTFPPAPNSQLPTPRSRKHGPTQHQSSITALAMHAFPHFPLHRPLPQHRRSLTPDTRPSRQSPAP</sequence>